<comment type="caution">
    <text evidence="1">The sequence shown here is derived from an EMBL/GenBank/DDBJ whole genome shotgun (WGS) entry which is preliminary data.</text>
</comment>
<evidence type="ECO:0000313" key="1">
    <source>
        <dbReference type="EMBL" id="KAA1121065.1"/>
    </source>
</evidence>
<accession>A0A5B0R7U4</accession>
<proteinExistence type="predicted"/>
<reference evidence="1 2" key="1">
    <citation type="submission" date="2019-05" db="EMBL/GenBank/DDBJ databases">
        <title>Emergence of the Ug99 lineage of the wheat stem rust pathogen through somatic hybridization.</title>
        <authorList>
            <person name="Li F."/>
            <person name="Upadhyaya N.M."/>
            <person name="Sperschneider J."/>
            <person name="Matny O."/>
            <person name="Nguyen-Phuc H."/>
            <person name="Mago R."/>
            <person name="Raley C."/>
            <person name="Miller M.E."/>
            <person name="Silverstein K.A.T."/>
            <person name="Henningsen E."/>
            <person name="Hirsch C.D."/>
            <person name="Visser B."/>
            <person name="Pretorius Z.A."/>
            <person name="Steffenson B.J."/>
            <person name="Schwessinger B."/>
            <person name="Dodds P.N."/>
            <person name="Figueroa M."/>
        </authorList>
    </citation>
    <scope>NUCLEOTIDE SEQUENCE [LARGE SCALE GENOMIC DNA]</scope>
    <source>
        <strain evidence="1 2">Ug99</strain>
    </source>
</reference>
<dbReference type="AlphaFoldDB" id="A0A5B0R7U4"/>
<dbReference type="Proteomes" id="UP000325313">
    <property type="component" value="Unassembled WGS sequence"/>
</dbReference>
<name>A0A5B0R7U4_PUCGR</name>
<sequence length="121" mass="13807">MQNATSDFGYLSEGDAVPQKLPTPLDLSPVTRAILLLNLTKSAGCNFKRIWEVIVNTDDQHDSIDGTKSRTVRRRCSEDKRLDFDNNVAYIIGHDLIDTPQEKRKFSLYHIVLQDHHSSRP</sequence>
<gene>
    <name evidence="1" type="ORF">PGTUg99_005145</name>
</gene>
<dbReference type="EMBL" id="VDEP01000239">
    <property type="protein sequence ID" value="KAA1121065.1"/>
    <property type="molecule type" value="Genomic_DNA"/>
</dbReference>
<organism evidence="1 2">
    <name type="scientific">Puccinia graminis f. sp. tritici</name>
    <dbReference type="NCBI Taxonomy" id="56615"/>
    <lineage>
        <taxon>Eukaryota</taxon>
        <taxon>Fungi</taxon>
        <taxon>Dikarya</taxon>
        <taxon>Basidiomycota</taxon>
        <taxon>Pucciniomycotina</taxon>
        <taxon>Pucciniomycetes</taxon>
        <taxon>Pucciniales</taxon>
        <taxon>Pucciniaceae</taxon>
        <taxon>Puccinia</taxon>
    </lineage>
</organism>
<evidence type="ECO:0000313" key="2">
    <source>
        <dbReference type="Proteomes" id="UP000325313"/>
    </source>
</evidence>
<protein>
    <submittedName>
        <fullName evidence="1">Uncharacterized protein</fullName>
    </submittedName>
</protein>